<evidence type="ECO:0008006" key="5">
    <source>
        <dbReference type="Google" id="ProtNLM"/>
    </source>
</evidence>
<dbReference type="Proteomes" id="UP001218071">
    <property type="component" value="Chromosome"/>
</dbReference>
<keyword evidence="2" id="KW-0812">Transmembrane</keyword>
<proteinExistence type="predicted"/>
<feature type="transmembrane region" description="Helical" evidence="2">
    <location>
        <begin position="78"/>
        <end position="101"/>
    </location>
</feature>
<accession>A0ABY7UHY2</accession>
<dbReference type="RefSeq" id="WP_232297693.1">
    <property type="nucleotide sequence ID" value="NZ_CBYN010000035.1"/>
</dbReference>
<evidence type="ECO:0000313" key="3">
    <source>
        <dbReference type="EMBL" id="WCZ38211.1"/>
    </source>
</evidence>
<keyword evidence="2" id="KW-1133">Transmembrane helix</keyword>
<reference evidence="3 4" key="1">
    <citation type="submission" date="2020-10" db="EMBL/GenBank/DDBJ databases">
        <title>Complete genome sequence of Corynebacterium jeddahense DSM 45997, type strain of Corynebacterium jeddahense.</title>
        <authorList>
            <person name="Busche T."/>
            <person name="Kalinowski J."/>
            <person name="Ruckert C."/>
        </authorList>
    </citation>
    <scope>NUCLEOTIDE SEQUENCE [LARGE SCALE GENOMIC DNA]</scope>
    <source>
        <strain evidence="3 4">DSM 45997</strain>
    </source>
</reference>
<feature type="transmembrane region" description="Helical" evidence="2">
    <location>
        <begin position="108"/>
        <end position="126"/>
    </location>
</feature>
<evidence type="ECO:0000313" key="4">
    <source>
        <dbReference type="Proteomes" id="UP001218071"/>
    </source>
</evidence>
<evidence type="ECO:0000256" key="1">
    <source>
        <dbReference type="SAM" id="MobiDB-lite"/>
    </source>
</evidence>
<protein>
    <recommendedName>
        <fullName evidence="5">Integral membrane protein</fullName>
    </recommendedName>
</protein>
<feature type="compositionally biased region" description="Basic and acidic residues" evidence="1">
    <location>
        <begin position="1"/>
        <end position="22"/>
    </location>
</feature>
<gene>
    <name evidence="3" type="ORF">CJEDD_02950</name>
</gene>
<evidence type="ECO:0000256" key="2">
    <source>
        <dbReference type="SAM" id="Phobius"/>
    </source>
</evidence>
<organism evidence="3 4">
    <name type="scientific">Corynebacterium jeddahense</name>
    <dbReference type="NCBI Taxonomy" id="1414719"/>
    <lineage>
        <taxon>Bacteria</taxon>
        <taxon>Bacillati</taxon>
        <taxon>Actinomycetota</taxon>
        <taxon>Actinomycetes</taxon>
        <taxon>Mycobacteriales</taxon>
        <taxon>Corynebacteriaceae</taxon>
        <taxon>Corynebacterium</taxon>
    </lineage>
</organism>
<name>A0ABY7UHY2_9CORY</name>
<feature type="transmembrane region" description="Helical" evidence="2">
    <location>
        <begin position="132"/>
        <end position="150"/>
    </location>
</feature>
<dbReference type="EMBL" id="CP063194">
    <property type="protein sequence ID" value="WCZ38211.1"/>
    <property type="molecule type" value="Genomic_DNA"/>
</dbReference>
<sequence length="168" mass="17919">MNDANRNELKNDAARARGRETARPAGEPAQPPAVLRYGAAVVLLQCAALFAYAIFLVVSQFTSHDSTLESASPAAHYVNLGTAAFLFIVFGFVGHAAWTILRGEPRATGAIVLAEAILIGVSFYMFRGGVPLLGAATLLSAVLALVGIFHPQSTAYNEARYAERKARR</sequence>
<feature type="transmembrane region" description="Helical" evidence="2">
    <location>
        <begin position="37"/>
        <end position="58"/>
    </location>
</feature>
<feature type="region of interest" description="Disordered" evidence="1">
    <location>
        <begin position="1"/>
        <end position="28"/>
    </location>
</feature>
<keyword evidence="2" id="KW-0472">Membrane</keyword>
<keyword evidence="4" id="KW-1185">Reference proteome</keyword>